<dbReference type="OrthoDB" id="4218123at2759"/>
<keyword evidence="2" id="KW-1185">Reference proteome</keyword>
<evidence type="ECO:0000313" key="2">
    <source>
        <dbReference type="Proteomes" id="UP000185904"/>
    </source>
</evidence>
<dbReference type="PANTHER" id="PTHR39470:SF1">
    <property type="entry name" value="CHORISMATE SYNTHASE PROTEIN"/>
    <property type="match status" value="1"/>
</dbReference>
<dbReference type="Proteomes" id="UP000185904">
    <property type="component" value="Unassembled WGS sequence"/>
</dbReference>
<dbReference type="AlphaFoldDB" id="A0A178D0M5"/>
<sequence>MPFKIAYHRALSGGSAQRERNIRNWWRALVEIHSNLGLTKDSDRIPALIGLGSQVSRICGKPEPRFGHFLDGLPLDLGCINPVQMPREVADGIKVHPVLLLEPSQLLPTTLRLQCTVFKGFSDKFNTPNFPLTRRYLADNTSSSAVTEQEPHYILLVSREEDHTWLFIHVKPVDPGKTQFYRLGQLEVLAPEPFWPLLFTFILPRAINYYAALKTAYRTRPPPRPLPKRTSRGLNALFVSICVFLYASWPLRGDIADHNVFVATQSRLSVPTDVLFERLAMLRENGVLSAADEALRAKLTSPALRQLYLRFGPSTLRDCLFCHPDDQISYLLYHLPTNTVLPHLFHVLCLGLATSETVGGYEASTWRRAAVFGALVLAGADVFLTATYAPPVAISTVAPAGTFWLGTTARYLGLCAFDIAVALCIYVSATGRFYLFPSTSAGGPGSADAELARRRADELLTQANLALQMAATNLRAYSIARNAVVRNPALKDRDDAYWRAVVAVEREREGEGTGVGGGDDDNDDTLYEDEEVQAAVARAYGTGAINIASVRREAEAFVRHATRGLDG</sequence>
<name>A0A178D0M5_9EURO</name>
<evidence type="ECO:0000313" key="1">
    <source>
        <dbReference type="EMBL" id="OAL34761.1"/>
    </source>
</evidence>
<proteinExistence type="predicted"/>
<accession>A0A178D0M5</accession>
<dbReference type="EMBL" id="LVCJ01000036">
    <property type="protein sequence ID" value="OAL34761.1"/>
    <property type="molecule type" value="Genomic_DNA"/>
</dbReference>
<gene>
    <name evidence="1" type="ORF">AYO20_05956</name>
</gene>
<comment type="caution">
    <text evidence="1">The sequence shown here is derived from an EMBL/GenBank/DDBJ whole genome shotgun (WGS) entry which is preliminary data.</text>
</comment>
<dbReference type="RefSeq" id="XP_022499773.1">
    <property type="nucleotide sequence ID" value="XM_022644247.1"/>
</dbReference>
<reference evidence="1 2" key="1">
    <citation type="submission" date="2016-03" db="EMBL/GenBank/DDBJ databases">
        <title>The draft genome sequence of Fonsecaea nubica causative agent of cutaneous subcutaneous infection in human host.</title>
        <authorList>
            <person name="Costa F."/>
            <person name="Sybren D.H."/>
            <person name="Raittz R.T."/>
            <person name="Weiss V.A."/>
            <person name="Leao A.C."/>
            <person name="Gomes R."/>
            <person name="De Souza E.M."/>
            <person name="Pedrosa F.O."/>
            <person name="Steffens M.B."/>
            <person name="Bombassaro A."/>
            <person name="Tadra-Sfeir M.Z."/>
            <person name="Moreno L.F."/>
            <person name="Najafzadeh M.J."/>
            <person name="Felipe M.S."/>
            <person name="Teixeira M."/>
            <person name="Sun J."/>
            <person name="Xi L."/>
            <person name="Castro M.A."/>
            <person name="Vicente V.A."/>
        </authorList>
    </citation>
    <scope>NUCLEOTIDE SEQUENCE [LARGE SCALE GENOMIC DNA]</scope>
    <source>
        <strain evidence="1 2">CBS 269.64</strain>
    </source>
</reference>
<dbReference type="GeneID" id="34589371"/>
<protein>
    <submittedName>
        <fullName evidence="1">Uncharacterized protein</fullName>
    </submittedName>
</protein>
<organism evidence="1 2">
    <name type="scientific">Fonsecaea nubica</name>
    <dbReference type="NCBI Taxonomy" id="856822"/>
    <lineage>
        <taxon>Eukaryota</taxon>
        <taxon>Fungi</taxon>
        <taxon>Dikarya</taxon>
        <taxon>Ascomycota</taxon>
        <taxon>Pezizomycotina</taxon>
        <taxon>Eurotiomycetes</taxon>
        <taxon>Chaetothyriomycetidae</taxon>
        <taxon>Chaetothyriales</taxon>
        <taxon>Herpotrichiellaceae</taxon>
        <taxon>Fonsecaea</taxon>
    </lineage>
</organism>
<dbReference type="PANTHER" id="PTHR39470">
    <property type="entry name" value="CHROMOSOME 10, WHOLE GENOME SHOTGUN SEQUENCE"/>
    <property type="match status" value="1"/>
</dbReference>